<name>A0A9P9IPH4_9HYPO</name>
<dbReference type="OrthoDB" id="5125733at2759"/>
<dbReference type="Pfam" id="PF06985">
    <property type="entry name" value="HET"/>
    <property type="match status" value="1"/>
</dbReference>
<evidence type="ECO:0000259" key="1">
    <source>
        <dbReference type="Pfam" id="PF06985"/>
    </source>
</evidence>
<comment type="caution">
    <text evidence="2">The sequence shown here is derived from an EMBL/GenBank/DDBJ whole genome shotgun (WGS) entry which is preliminary data.</text>
</comment>
<dbReference type="EMBL" id="JAGMUU010000023">
    <property type="protein sequence ID" value="KAH7126545.1"/>
    <property type="molecule type" value="Genomic_DNA"/>
</dbReference>
<dbReference type="PANTHER" id="PTHR33112:SF16">
    <property type="entry name" value="HETEROKARYON INCOMPATIBILITY DOMAIN-CONTAINING PROTEIN"/>
    <property type="match status" value="1"/>
</dbReference>
<organism evidence="2 3">
    <name type="scientific">Dactylonectria estremocensis</name>
    <dbReference type="NCBI Taxonomy" id="1079267"/>
    <lineage>
        <taxon>Eukaryota</taxon>
        <taxon>Fungi</taxon>
        <taxon>Dikarya</taxon>
        <taxon>Ascomycota</taxon>
        <taxon>Pezizomycotina</taxon>
        <taxon>Sordariomycetes</taxon>
        <taxon>Hypocreomycetidae</taxon>
        <taxon>Hypocreales</taxon>
        <taxon>Nectriaceae</taxon>
        <taxon>Dactylonectria</taxon>
    </lineage>
</organism>
<gene>
    <name evidence="2" type="ORF">B0J13DRAFT_484102</name>
</gene>
<proteinExistence type="predicted"/>
<evidence type="ECO:0000313" key="2">
    <source>
        <dbReference type="EMBL" id="KAH7126545.1"/>
    </source>
</evidence>
<feature type="domain" description="Heterokaryon incompatibility" evidence="1">
    <location>
        <begin position="206"/>
        <end position="379"/>
    </location>
</feature>
<evidence type="ECO:0000313" key="3">
    <source>
        <dbReference type="Proteomes" id="UP000717696"/>
    </source>
</evidence>
<protein>
    <submittedName>
        <fullName evidence="2">Heterokaryon incompatibility protein-domain-containing protein</fullName>
    </submittedName>
</protein>
<reference evidence="2" key="1">
    <citation type="journal article" date="2021" name="Nat. Commun.">
        <title>Genetic determinants of endophytism in the Arabidopsis root mycobiome.</title>
        <authorList>
            <person name="Mesny F."/>
            <person name="Miyauchi S."/>
            <person name="Thiergart T."/>
            <person name="Pickel B."/>
            <person name="Atanasova L."/>
            <person name="Karlsson M."/>
            <person name="Huettel B."/>
            <person name="Barry K.W."/>
            <person name="Haridas S."/>
            <person name="Chen C."/>
            <person name="Bauer D."/>
            <person name="Andreopoulos W."/>
            <person name="Pangilinan J."/>
            <person name="LaButti K."/>
            <person name="Riley R."/>
            <person name="Lipzen A."/>
            <person name="Clum A."/>
            <person name="Drula E."/>
            <person name="Henrissat B."/>
            <person name="Kohler A."/>
            <person name="Grigoriev I.V."/>
            <person name="Martin F.M."/>
            <person name="Hacquard S."/>
        </authorList>
    </citation>
    <scope>NUCLEOTIDE SEQUENCE</scope>
    <source>
        <strain evidence="2">MPI-CAGE-AT-0021</strain>
    </source>
</reference>
<sequence>MESIGSEVEQDPWKRQFKLKKACTLGACDDAALRIDPFEPSATSPLREVSVLRESGRRGCAVCRFLIQVVDEAFPGWTSGDTVGKRIALRNGITLLHHGKAVANFRLKGHVNGHLYPERYVQQGMGQGLIAAVFLFSGLTLNVLPDPSTERFGRARAWLEYCEKNDEHCKPSSTSADFMPRRLLDVLSMASSDRVLLVETEHQAKYACLSYCWGRDLEGVLRTTLSNVREHGNAGIACGALPKTLHDSVQVCRGLAIQYLWIDSLCIIQDERADWAGEAPRMSEIYGRSHLTIFANQHDSCKRGFLGSQSYGHLTWQGPLQTPLPPEFLYPADAVSLQMGTPLCSRIAPGTAVYGDGAPVSEHRMARSQLDRRGWCLQEELLPNRRLYFDGNEMTWDCCTRSFCECGHMNEDKRPNWSAASKATLTGLKMSLGLATARNVHYTPSRVFDTWKWVLEDYTARFLTNSSDKLVAISGVASMMLKALREDSKATRRHNSHIGPEYCAGLWSDNFLVGMSWVVIRNISHKGPWKPPSRGGIWRAPTWSWASNDAPVEYVSHRVYTQWKYKPAMARSRTKVDEISCEPVLMGDITGQLKTGHACLTGPLVPVELVRLDDRLSNRKQSIFKTQNLLLTEGDTLQDAPFPVALVRGKNLLSYQVSLDTPDAANLLGHADKTAQCWMERACKKGCCGPRRQSRTSLSSMFRKNRPQPPQKLFCLELFSWEDDGGNTNTRTAYVDDNDHDYPGMPPETWFLLLREVLDGVFERIGAGLCEARSDREMKVRWPRLDRKHNAWSTFECLLFQDCEFKSIKII</sequence>
<accession>A0A9P9IPH4</accession>
<dbReference type="InterPro" id="IPR010730">
    <property type="entry name" value="HET"/>
</dbReference>
<dbReference type="AlphaFoldDB" id="A0A9P9IPH4"/>
<dbReference type="PANTHER" id="PTHR33112">
    <property type="entry name" value="DOMAIN PROTEIN, PUTATIVE-RELATED"/>
    <property type="match status" value="1"/>
</dbReference>
<dbReference type="Proteomes" id="UP000717696">
    <property type="component" value="Unassembled WGS sequence"/>
</dbReference>
<keyword evidence="3" id="KW-1185">Reference proteome</keyword>